<dbReference type="RefSeq" id="XP_033240673.1">
    <property type="nucleotide sequence ID" value="XM_033384782.1"/>
</dbReference>
<dbReference type="Proteomes" id="UP000001819">
    <property type="component" value="Chromosome X"/>
</dbReference>
<keyword evidence="2" id="KW-1185">Reference proteome</keyword>
<feature type="region of interest" description="Disordered" evidence="1">
    <location>
        <begin position="1"/>
        <end position="392"/>
    </location>
</feature>
<gene>
    <name evidence="3" type="primary">LOC117185069</name>
</gene>
<name>A0A6I8WB96_DROPS</name>
<reference evidence="3" key="1">
    <citation type="submission" date="2025-08" db="UniProtKB">
        <authorList>
            <consortium name="RefSeq"/>
        </authorList>
    </citation>
    <scope>IDENTIFICATION</scope>
    <source>
        <strain evidence="3">MV-25-SWS-2005</strain>
        <tissue evidence="3">Whole body</tissue>
    </source>
</reference>
<protein>
    <submittedName>
        <fullName evidence="3">Eukaryotic translation initiation factor 3 subunit A-like</fullName>
    </submittedName>
</protein>
<sequence>MGPTVSPVVSPGYTEAESDLELMSWEPATRRKRAREAKREEPRTSRRKEPHTKREEPQISRREEPRTSKREEPHTGKREEPRTSEREEPHTGKREDHRTSRREEPRTGKREEPHTGKREEPRTSKREKPHSSKREERPEGGRSGRAETRKEESAYGQGRGVVGTHKGGRRRGEGISDRQTHRSAANADRNRGQGAADNGGGRPDAGKEAEKEAQEAEAERHKRDVAHQWRVGRRMTTRAAKGISSSSSTGRMMWASGPAPQQPGQEAREARLWEEAPRASDERDPRRRAQPQPKRSRRRVRQTRQHPAAVPEVEVATDGEAGDGARATAEAKKDEAAEERTLAMAGTRPGRATEAGPTGVVPRGAGGGAPARAPAPGIVEAANSRGDAEASL</sequence>
<dbReference type="InParanoid" id="A0A6I8WB96"/>
<evidence type="ECO:0000313" key="3">
    <source>
        <dbReference type="RefSeq" id="XP_033240673.1"/>
    </source>
</evidence>
<dbReference type="AlphaFoldDB" id="A0A6I8WB96"/>
<feature type="compositionally biased region" description="Basic and acidic residues" evidence="1">
    <location>
        <begin position="329"/>
        <end position="341"/>
    </location>
</feature>
<dbReference type="KEGG" id="dpo:117185069"/>
<evidence type="ECO:0000313" key="2">
    <source>
        <dbReference type="Proteomes" id="UP000001819"/>
    </source>
</evidence>
<proteinExistence type="predicted"/>
<feature type="compositionally biased region" description="Basic and acidic residues" evidence="1">
    <location>
        <begin position="204"/>
        <end position="227"/>
    </location>
</feature>
<evidence type="ECO:0000256" key="1">
    <source>
        <dbReference type="SAM" id="MobiDB-lite"/>
    </source>
</evidence>
<feature type="compositionally biased region" description="Basic and acidic residues" evidence="1">
    <location>
        <begin position="266"/>
        <end position="287"/>
    </location>
</feature>
<organism evidence="2 3">
    <name type="scientific">Drosophila pseudoobscura pseudoobscura</name>
    <name type="common">Fruit fly</name>
    <dbReference type="NCBI Taxonomy" id="46245"/>
    <lineage>
        <taxon>Eukaryota</taxon>
        <taxon>Metazoa</taxon>
        <taxon>Ecdysozoa</taxon>
        <taxon>Arthropoda</taxon>
        <taxon>Hexapoda</taxon>
        <taxon>Insecta</taxon>
        <taxon>Pterygota</taxon>
        <taxon>Neoptera</taxon>
        <taxon>Endopterygota</taxon>
        <taxon>Diptera</taxon>
        <taxon>Brachycera</taxon>
        <taxon>Muscomorpha</taxon>
        <taxon>Ephydroidea</taxon>
        <taxon>Drosophilidae</taxon>
        <taxon>Drosophila</taxon>
        <taxon>Sophophora</taxon>
    </lineage>
</organism>
<feature type="compositionally biased region" description="Basic residues" evidence="1">
    <location>
        <begin position="288"/>
        <end position="304"/>
    </location>
</feature>
<accession>A0A6I8WB96</accession>
<feature type="compositionally biased region" description="Basic and acidic residues" evidence="1">
    <location>
        <begin position="52"/>
        <end position="153"/>
    </location>
</feature>
<feature type="compositionally biased region" description="Basic and acidic residues" evidence="1">
    <location>
        <begin position="170"/>
        <end position="180"/>
    </location>
</feature>